<name>A0A0J8GBX7_9LIST</name>
<dbReference type="InterPro" id="IPR050312">
    <property type="entry name" value="IolE/XylAMocC-like"/>
</dbReference>
<evidence type="ECO:0000259" key="1">
    <source>
        <dbReference type="Pfam" id="PF01261"/>
    </source>
</evidence>
<dbReference type="SUPFAM" id="SSF51658">
    <property type="entry name" value="Xylose isomerase-like"/>
    <property type="match status" value="1"/>
</dbReference>
<feature type="domain" description="Xylose isomerase-like TIM barrel" evidence="1">
    <location>
        <begin position="20"/>
        <end position="280"/>
    </location>
</feature>
<dbReference type="OrthoDB" id="9782669at2"/>
<dbReference type="Proteomes" id="UP000052258">
    <property type="component" value="Unassembled WGS sequence"/>
</dbReference>
<protein>
    <recommendedName>
        <fullName evidence="1">Xylose isomerase-like TIM barrel domain-containing protein</fullName>
    </recommendedName>
</protein>
<dbReference type="Gene3D" id="3.20.20.150">
    <property type="entry name" value="Divalent-metal-dependent TIM barrel enzymes"/>
    <property type="match status" value="1"/>
</dbReference>
<dbReference type="AlphaFoldDB" id="A0A0J8GBX7"/>
<keyword evidence="3" id="KW-1185">Reference proteome</keyword>
<gene>
    <name evidence="2" type="ORF">X560_2154</name>
</gene>
<dbReference type="EMBL" id="AZHO01000030">
    <property type="protein sequence ID" value="KMT58328.1"/>
    <property type="molecule type" value="Genomic_DNA"/>
</dbReference>
<proteinExistence type="predicted"/>
<evidence type="ECO:0000313" key="2">
    <source>
        <dbReference type="EMBL" id="KMT58328.1"/>
    </source>
</evidence>
<dbReference type="RefSeq" id="WP_007475325.1">
    <property type="nucleotide sequence ID" value="NZ_KQ130619.1"/>
</dbReference>
<dbReference type="InterPro" id="IPR036237">
    <property type="entry name" value="Xyl_isomerase-like_sf"/>
</dbReference>
<sequence>MRKGINSWCLPTTLARHEIFEEAKAAGFETIELNMAEADAKGKLTDELGLVDTEILTLTTTETELLELKNLSKQFALPISSVATALHWAYPLNSSNKEKREKGKFIAQKMIDACHILGGDTVLIVPGVVTETEDYASCYTRSKEALLELAPYAAEKGIVIGVENVWNKFLLSPLEMKQFIDELNHPNIKVYFDAGNVLQFAYPEQWVRILGERIQKVHIKDFSRTVGNINGFTGLLAGDMNWSSLMQALNEIGYKGTLTCELSPYRENPLQLARDASQAMDYILHFDNKK</sequence>
<evidence type="ECO:0000313" key="3">
    <source>
        <dbReference type="Proteomes" id="UP000052258"/>
    </source>
</evidence>
<reference evidence="2 3" key="1">
    <citation type="journal article" date="2015" name="Genome Biol. Evol.">
        <title>Comparative Genomics of Listeria Sensu Lato: Genus-Wide Differences in Evolutionary Dynamics and the Progressive Gain of Complex, Potentially Pathogenicity-Related Traits through Lateral Gene Transfer.</title>
        <authorList>
            <person name="Chiara M."/>
            <person name="Caruso M."/>
            <person name="D'Erchia A.M."/>
            <person name="Manzari C."/>
            <person name="Fraccalvieri R."/>
            <person name="Goffredo E."/>
            <person name="Latorre L."/>
            <person name="Miccolupo A."/>
            <person name="Padalino I."/>
            <person name="Santagada G."/>
            <person name="Chiocco D."/>
            <person name="Pesole G."/>
            <person name="Horner D.S."/>
            <person name="Parisi A."/>
        </authorList>
    </citation>
    <scope>NUCLEOTIDE SEQUENCE [LARGE SCALE GENOMIC DNA]</scope>
    <source>
        <strain evidence="2 3">1991</strain>
    </source>
</reference>
<dbReference type="Pfam" id="PF01261">
    <property type="entry name" value="AP_endonuc_2"/>
    <property type="match status" value="1"/>
</dbReference>
<dbReference type="PATRIC" id="fig|1430899.3.peg.2203"/>
<dbReference type="PANTHER" id="PTHR12110">
    <property type="entry name" value="HYDROXYPYRUVATE ISOMERASE"/>
    <property type="match status" value="1"/>
</dbReference>
<comment type="caution">
    <text evidence="2">The sequence shown here is derived from an EMBL/GenBank/DDBJ whole genome shotgun (WGS) entry which is preliminary data.</text>
</comment>
<organism evidence="2 3">
    <name type="scientific">Listeria fleischmannii 1991</name>
    <dbReference type="NCBI Taxonomy" id="1430899"/>
    <lineage>
        <taxon>Bacteria</taxon>
        <taxon>Bacillati</taxon>
        <taxon>Bacillota</taxon>
        <taxon>Bacilli</taxon>
        <taxon>Bacillales</taxon>
        <taxon>Listeriaceae</taxon>
        <taxon>Listeria</taxon>
    </lineage>
</organism>
<dbReference type="InterPro" id="IPR013022">
    <property type="entry name" value="Xyl_isomerase-like_TIM-brl"/>
</dbReference>
<accession>A0A0J8GBX7</accession>
<dbReference type="PANTHER" id="PTHR12110:SF41">
    <property type="entry name" value="INOSOSE DEHYDRATASE"/>
    <property type="match status" value="1"/>
</dbReference>